<evidence type="ECO:0000313" key="1">
    <source>
        <dbReference type="EMBL" id="AFD25897.1"/>
    </source>
</evidence>
<organism evidence="1 2">
    <name type="scientific">Deinococcus gobiensis (strain DSM 21396 / JCM 16679 / CGMCC 1.7299 / I-0)</name>
    <dbReference type="NCBI Taxonomy" id="745776"/>
    <lineage>
        <taxon>Bacteria</taxon>
        <taxon>Thermotogati</taxon>
        <taxon>Deinococcota</taxon>
        <taxon>Deinococci</taxon>
        <taxon>Deinococcales</taxon>
        <taxon>Deinococcaceae</taxon>
        <taxon>Deinococcus</taxon>
    </lineage>
</organism>
<gene>
    <name evidence="1" type="ordered locus">DGo_CA1970</name>
</gene>
<accession>H8GXP5</accession>
<dbReference type="HOGENOM" id="CLU_1861903_0_0_0"/>
<dbReference type="STRING" id="745776.DGo_CA1970"/>
<dbReference type="Proteomes" id="UP000007575">
    <property type="component" value="Chromosome"/>
</dbReference>
<reference evidence="1 2" key="1">
    <citation type="journal article" date="2012" name="PLoS ONE">
        <title>Genome sequence and transcriptome analysis of the radioresistant bacterium Deinococcus gobiensis: insights into the extreme environmental adaptations.</title>
        <authorList>
            <person name="Yuan M."/>
            <person name="Chen M."/>
            <person name="Zhang W."/>
            <person name="Lu W."/>
            <person name="Wang J."/>
            <person name="Yang M."/>
            <person name="Zhao P."/>
            <person name="Tang R."/>
            <person name="Li X."/>
            <person name="Hao Y."/>
            <person name="Zhou Z."/>
            <person name="Zhan Y."/>
            <person name="Yu H."/>
            <person name="Teng C."/>
            <person name="Yan Y."/>
            <person name="Ping S."/>
            <person name="Wang Y."/>
            <person name="Lin M."/>
        </authorList>
    </citation>
    <scope>NUCLEOTIDE SEQUENCE [LARGE SCALE GENOMIC DNA]</scope>
    <source>
        <strain evidence="1 2">I-0</strain>
    </source>
</reference>
<keyword evidence="2" id="KW-1185">Reference proteome</keyword>
<dbReference type="RefSeq" id="WP_014685380.1">
    <property type="nucleotide sequence ID" value="NC_017790.1"/>
</dbReference>
<dbReference type="AlphaFoldDB" id="H8GXP5"/>
<dbReference type="EMBL" id="CP002191">
    <property type="protein sequence ID" value="AFD25897.1"/>
    <property type="molecule type" value="Genomic_DNA"/>
</dbReference>
<dbReference type="PATRIC" id="fig|745776.4.peg.2023"/>
<name>H8GXP5_DEIGI</name>
<evidence type="ECO:0000313" key="2">
    <source>
        <dbReference type="Proteomes" id="UP000007575"/>
    </source>
</evidence>
<sequence length="137" mass="14071">MADIPQSTKKGVLIDATSARFALQYAGDNFAGVEMPAGGTPVEVRPGGRNGKLYPCGSGVFAGITPEGKRVGQPSTYFGTGTVFHASDDGSLVVGNLYYVSATPGRIADAPTAKDSKGAFFAVTPNDLQVIRVGSLT</sequence>
<proteinExistence type="predicted"/>
<protein>
    <submittedName>
        <fullName evidence="1">Uncharacterized protein</fullName>
    </submittedName>
</protein>
<dbReference type="KEGG" id="dgo:DGo_CA1970"/>